<reference evidence="2" key="1">
    <citation type="journal article" date="2012" name="Proc. Natl. Acad. Sci. U.S.A.">
        <title>Antigenic diversity is generated by distinct evolutionary mechanisms in African trypanosome species.</title>
        <authorList>
            <person name="Jackson A.P."/>
            <person name="Berry A."/>
            <person name="Aslett M."/>
            <person name="Allison H.C."/>
            <person name="Burton P."/>
            <person name="Vavrova-Anderson J."/>
            <person name="Brown R."/>
            <person name="Browne H."/>
            <person name="Corton N."/>
            <person name="Hauser H."/>
            <person name="Gamble J."/>
            <person name="Gilderthorp R."/>
            <person name="Marcello L."/>
            <person name="McQuillan J."/>
            <person name="Otto T.D."/>
            <person name="Quail M.A."/>
            <person name="Sanders M.J."/>
            <person name="van Tonder A."/>
            <person name="Ginger M.L."/>
            <person name="Field M.C."/>
            <person name="Barry J.D."/>
            <person name="Hertz-Fowler C."/>
            <person name="Berriman M."/>
        </authorList>
    </citation>
    <scope>NUCLEOTIDE SEQUENCE</scope>
    <source>
        <strain evidence="2">IL3000</strain>
    </source>
</reference>
<evidence type="ECO:0000256" key="1">
    <source>
        <dbReference type="SAM" id="Phobius"/>
    </source>
</evidence>
<dbReference type="EMBL" id="HE575323">
    <property type="protein sequence ID" value="CCC93286.1"/>
    <property type="molecule type" value="Genomic_DNA"/>
</dbReference>
<name>G0UV71_TRYCI</name>
<proteinExistence type="predicted"/>
<sequence length="829" mass="92228">MSILVFHIFVTNVVICTNFYNVRLLVLFPHTLDFIFSRCPSGFLLFYPKDYHSFCVLSRIYVFMYFFPFFFFAATLTFTFTNFVCNSLEQHIEGSPATVRKRVAGNVMISATQDPMEESQTKNVGDTGSAPRVGAPMLAECTVTFYFSVFPCNCPPIFCSNRIAALRTAPPHCPGNVVYLGPAAEVAQQKLQELAFPRGFGCKTADLQNGPLFNACFEQVRKRGVLRYHRIKVASTFVALVVSENGELRAMQAKHTAVALVITCPPNAVHYDTLLQNFDSVVRYALHVSLDFAMWATQRFFLNLSRTTTAKDLVTDLEQHDRALETYNVVGSILVNALTFTAAVPRFHRSIQGIPHAHLSRHVQQSFPAFPAAASSPPQCQVGTSASDADVMVYDALYKLRNFNEAFTSRVVAGLLSVSNWEGYGIFHNTSGGNGVSIGEEKLQHNPPHRRGQIGRTSESTDVDDVYRDYWRQMEESERRQREGDSVSSVCNAGVEMSSGLIEHHGDGSDLWKLEGGGGRELSSPLSSAQEYISNPVGAGAETAGPEVAACPLSSCRVGRVAIFCTNTHVAKLLMILAAFFMRDRRVVTSAESPDLSPFAGCVESCAHSSLPVQWLREEYNRRRFERLLCSPYTVENVVLIIAPRSLVCQRLRLQKTFSVGPILVERFGERHQVVHPFRKRLLSSLKVLPDAVITNAVRTACRLQRPGELSSSCTRFLEWFVVWLIGRCHAIRCCNEVKKEDPTVESFSLFQLDDAPHDANSAVRNNVRPLVSGRSNDLMTFIANTLPLRMFVKSGDRSMSEGSCSTLDDIFNGLNKDSQLLMFLPSDA</sequence>
<keyword evidence="1" id="KW-0812">Transmembrane</keyword>
<dbReference type="AlphaFoldDB" id="G0UV71"/>
<evidence type="ECO:0000313" key="2">
    <source>
        <dbReference type="EMBL" id="CCC93286.1"/>
    </source>
</evidence>
<accession>G0UV71</accession>
<keyword evidence="1" id="KW-0472">Membrane</keyword>
<protein>
    <submittedName>
        <fullName evidence="2">Uncharacterized protein</fullName>
    </submittedName>
</protein>
<feature type="transmembrane region" description="Helical" evidence="1">
    <location>
        <begin position="60"/>
        <end position="80"/>
    </location>
</feature>
<keyword evidence="1" id="KW-1133">Transmembrane helix</keyword>
<gene>
    <name evidence="2" type="ORF">TCIL3000_10_450</name>
</gene>
<dbReference type="VEuPathDB" id="TriTrypDB:TcIL3000_10_450"/>
<organism evidence="2">
    <name type="scientific">Trypanosoma congolense (strain IL3000)</name>
    <dbReference type="NCBI Taxonomy" id="1068625"/>
    <lineage>
        <taxon>Eukaryota</taxon>
        <taxon>Discoba</taxon>
        <taxon>Euglenozoa</taxon>
        <taxon>Kinetoplastea</taxon>
        <taxon>Metakinetoplastina</taxon>
        <taxon>Trypanosomatida</taxon>
        <taxon>Trypanosomatidae</taxon>
        <taxon>Trypanosoma</taxon>
        <taxon>Nannomonas</taxon>
    </lineage>
</organism>